<sequence>MIQYKKSPGINHSTYPPAVDRITKNWAYAIAPIKTIQMVPMT</sequence>
<organism evidence="1">
    <name type="scientific">viral metagenome</name>
    <dbReference type="NCBI Taxonomy" id="1070528"/>
    <lineage>
        <taxon>unclassified sequences</taxon>
        <taxon>metagenomes</taxon>
        <taxon>organismal metagenomes</taxon>
    </lineage>
</organism>
<evidence type="ECO:0000313" key="1">
    <source>
        <dbReference type="EMBL" id="QHT21464.1"/>
    </source>
</evidence>
<protein>
    <submittedName>
        <fullName evidence="1">Uncharacterized protein</fullName>
    </submittedName>
</protein>
<dbReference type="AlphaFoldDB" id="A0A6C0DXK8"/>
<dbReference type="EMBL" id="MN739692">
    <property type="protein sequence ID" value="QHT21464.1"/>
    <property type="molecule type" value="Genomic_DNA"/>
</dbReference>
<name>A0A6C0DXK8_9ZZZZ</name>
<proteinExistence type="predicted"/>
<reference evidence="1" key="1">
    <citation type="journal article" date="2020" name="Nature">
        <title>Giant virus diversity and host interactions through global metagenomics.</title>
        <authorList>
            <person name="Schulz F."/>
            <person name="Roux S."/>
            <person name="Paez-Espino D."/>
            <person name="Jungbluth S."/>
            <person name="Walsh D.A."/>
            <person name="Denef V.J."/>
            <person name="McMahon K.D."/>
            <person name="Konstantinidis K.T."/>
            <person name="Eloe-Fadrosh E.A."/>
            <person name="Kyrpides N.C."/>
            <person name="Woyke T."/>
        </authorList>
    </citation>
    <scope>NUCLEOTIDE SEQUENCE</scope>
    <source>
        <strain evidence="1">GVMAG-M-3300023174-92</strain>
    </source>
</reference>
<accession>A0A6C0DXK8</accession>